<evidence type="ECO:0000259" key="1">
    <source>
        <dbReference type="PROSITE" id="PS50013"/>
    </source>
</evidence>
<keyword evidence="3" id="KW-1185">Reference proteome</keyword>
<dbReference type="CDD" id="cd00024">
    <property type="entry name" value="CD_CSD"/>
    <property type="match status" value="1"/>
</dbReference>
<dbReference type="PANTHER" id="PTHR46585:SF1">
    <property type="entry name" value="CHROMO DOMAIN-CONTAINING PROTEIN"/>
    <property type="match status" value="1"/>
</dbReference>
<reference evidence="2 3" key="1">
    <citation type="submission" date="2022-05" db="EMBL/GenBank/DDBJ databases">
        <authorList>
            <consortium name="Genoscope - CEA"/>
            <person name="William W."/>
        </authorList>
    </citation>
    <scope>NUCLEOTIDE SEQUENCE [LARGE SCALE GENOMIC DNA]</scope>
</reference>
<dbReference type="Gene3D" id="2.40.50.40">
    <property type="match status" value="1"/>
</dbReference>
<dbReference type="InterPro" id="IPR023780">
    <property type="entry name" value="Chromo_domain"/>
</dbReference>
<organism evidence="2 3">
    <name type="scientific">Porites evermanni</name>
    <dbReference type="NCBI Taxonomy" id="104178"/>
    <lineage>
        <taxon>Eukaryota</taxon>
        <taxon>Metazoa</taxon>
        <taxon>Cnidaria</taxon>
        <taxon>Anthozoa</taxon>
        <taxon>Hexacorallia</taxon>
        <taxon>Scleractinia</taxon>
        <taxon>Fungiina</taxon>
        <taxon>Poritidae</taxon>
        <taxon>Porites</taxon>
    </lineage>
</organism>
<dbReference type="PROSITE" id="PS50013">
    <property type="entry name" value="CHROMO_2"/>
    <property type="match status" value="1"/>
</dbReference>
<dbReference type="InterPro" id="IPR000953">
    <property type="entry name" value="Chromo/chromo_shadow_dom"/>
</dbReference>
<evidence type="ECO:0000313" key="3">
    <source>
        <dbReference type="Proteomes" id="UP001159427"/>
    </source>
</evidence>
<evidence type="ECO:0000313" key="2">
    <source>
        <dbReference type="EMBL" id="CAH3026263.1"/>
    </source>
</evidence>
<dbReference type="PANTHER" id="PTHR46585">
    <property type="entry name" value="INTEGRASE CORE DOMAIN CONTAINING PROTEIN"/>
    <property type="match status" value="1"/>
</dbReference>
<name>A0ABN8M9U0_9CNID</name>
<comment type="caution">
    <text evidence="2">The sequence shown here is derived from an EMBL/GenBank/DDBJ whole genome shotgun (WGS) entry which is preliminary data.</text>
</comment>
<dbReference type="EMBL" id="CALNXI010000396">
    <property type="protein sequence ID" value="CAH3026263.1"/>
    <property type="molecule type" value="Genomic_DNA"/>
</dbReference>
<proteinExistence type="predicted"/>
<dbReference type="InterPro" id="IPR016197">
    <property type="entry name" value="Chromo-like_dom_sf"/>
</dbReference>
<sequence>MWKQFTVQGNTQYLDILPKILKQYINTKHSSIKMTPVEVSKKKNKSTVYYNLYGDMKQLSFKPKFKAGDQVRISKYKRKVFDKGYTPNWREEIFLIDKIQSTSPITYRLKDLNNEEIQGSFYEPELLPAKQDVFRIEKVIRRDYKKKQALVKWLGYSDDFNSWIPLSNLQDLSN</sequence>
<dbReference type="Proteomes" id="UP001159427">
    <property type="component" value="Unassembled WGS sequence"/>
</dbReference>
<gene>
    <name evidence="2" type="ORF">PEVE_00028514</name>
</gene>
<protein>
    <recommendedName>
        <fullName evidence="1">Chromo domain-containing protein</fullName>
    </recommendedName>
</protein>
<feature type="domain" description="Chromo" evidence="1">
    <location>
        <begin position="134"/>
        <end position="174"/>
    </location>
</feature>
<dbReference type="SUPFAM" id="SSF54160">
    <property type="entry name" value="Chromo domain-like"/>
    <property type="match status" value="1"/>
</dbReference>
<accession>A0ABN8M9U0</accession>
<dbReference type="Pfam" id="PF00385">
    <property type="entry name" value="Chromo"/>
    <property type="match status" value="1"/>
</dbReference>